<dbReference type="Proteomes" id="UP000557307">
    <property type="component" value="Unassembled WGS sequence"/>
</dbReference>
<evidence type="ECO:0000259" key="3">
    <source>
        <dbReference type="Pfam" id="PF08450"/>
    </source>
</evidence>
<feature type="chain" id="PRO_5032879524" evidence="2">
    <location>
        <begin position="24"/>
        <end position="301"/>
    </location>
</feature>
<dbReference type="InterPro" id="IPR011042">
    <property type="entry name" value="6-blade_b-propeller_TolB-like"/>
</dbReference>
<dbReference type="EC" id="3.1.1.17" evidence="4"/>
<dbReference type="RefSeq" id="WP_184179070.1">
    <property type="nucleotide sequence ID" value="NZ_JACHGF010000014.1"/>
</dbReference>
<keyword evidence="5" id="KW-1185">Reference proteome</keyword>
<evidence type="ECO:0000256" key="1">
    <source>
        <dbReference type="ARBA" id="ARBA00022801"/>
    </source>
</evidence>
<name>A0A840TW98_9BACT</name>
<evidence type="ECO:0000313" key="5">
    <source>
        <dbReference type="Proteomes" id="UP000557307"/>
    </source>
</evidence>
<evidence type="ECO:0000313" key="4">
    <source>
        <dbReference type="EMBL" id="MBB5287205.1"/>
    </source>
</evidence>
<keyword evidence="2" id="KW-0732">Signal</keyword>
<organism evidence="4 5">
    <name type="scientific">Rhabdobacter roseus</name>
    <dbReference type="NCBI Taxonomy" id="1655419"/>
    <lineage>
        <taxon>Bacteria</taxon>
        <taxon>Pseudomonadati</taxon>
        <taxon>Bacteroidota</taxon>
        <taxon>Cytophagia</taxon>
        <taxon>Cytophagales</taxon>
        <taxon>Cytophagaceae</taxon>
        <taxon>Rhabdobacter</taxon>
    </lineage>
</organism>
<dbReference type="InterPro" id="IPR051262">
    <property type="entry name" value="SMP-30/CGR1_Lactonase"/>
</dbReference>
<feature type="domain" description="SMP-30/Gluconolactonase/LRE-like region" evidence="3">
    <location>
        <begin position="42"/>
        <end position="286"/>
    </location>
</feature>
<dbReference type="AlphaFoldDB" id="A0A840TW98"/>
<dbReference type="Pfam" id="PF08450">
    <property type="entry name" value="SGL"/>
    <property type="match status" value="1"/>
</dbReference>
<dbReference type="GO" id="GO:0004341">
    <property type="term" value="F:gluconolactonase activity"/>
    <property type="evidence" value="ECO:0007669"/>
    <property type="project" value="UniProtKB-EC"/>
</dbReference>
<dbReference type="PANTHER" id="PTHR47572:SF4">
    <property type="entry name" value="LACTONASE DRP35"/>
    <property type="match status" value="1"/>
</dbReference>
<feature type="signal peptide" evidence="2">
    <location>
        <begin position="1"/>
        <end position="23"/>
    </location>
</feature>
<reference evidence="4 5" key="1">
    <citation type="submission" date="2020-08" db="EMBL/GenBank/DDBJ databases">
        <title>Genomic Encyclopedia of Type Strains, Phase IV (KMG-IV): sequencing the most valuable type-strain genomes for metagenomic binning, comparative biology and taxonomic classification.</title>
        <authorList>
            <person name="Goeker M."/>
        </authorList>
    </citation>
    <scope>NUCLEOTIDE SEQUENCE [LARGE SCALE GENOMIC DNA]</scope>
    <source>
        <strain evidence="4 5">DSM 105074</strain>
    </source>
</reference>
<evidence type="ECO:0000256" key="2">
    <source>
        <dbReference type="SAM" id="SignalP"/>
    </source>
</evidence>
<sequence length="301" mass="33665">MRKPILFFLPALLVLLLSGTRQEQPLVKEGATLQKLADGFAFTEGPISDAAGNVYFTDQPNNRILKWSTDGQLSTYLEPSGRANGMYIDHKGNLWVCADEKNELWLIDKNKNVKVLLKDYQGKLFNGPNDLWVRRDGGAYFTDPFYNRPYWQGRSNQPEQDAQAVYFLAKDHKTLKRVVDDLKQPNGIVGTPDGKTLYVADIGASKTYAYRINKDGSLSDRRLFCDMGSDGMTLDNRGNLYLTNRAGVTVFSPQGQQILNIPTGEGWTANVCFGGKNHQTLFITASKSFYSIDMNVKGVNP</sequence>
<dbReference type="PANTHER" id="PTHR47572">
    <property type="entry name" value="LIPOPROTEIN-RELATED"/>
    <property type="match status" value="1"/>
</dbReference>
<dbReference type="SUPFAM" id="SSF63829">
    <property type="entry name" value="Calcium-dependent phosphotriesterase"/>
    <property type="match status" value="1"/>
</dbReference>
<dbReference type="EMBL" id="JACHGF010000014">
    <property type="protein sequence ID" value="MBB5287205.1"/>
    <property type="molecule type" value="Genomic_DNA"/>
</dbReference>
<comment type="caution">
    <text evidence="4">The sequence shown here is derived from an EMBL/GenBank/DDBJ whole genome shotgun (WGS) entry which is preliminary data.</text>
</comment>
<accession>A0A840TW98</accession>
<proteinExistence type="predicted"/>
<dbReference type="InterPro" id="IPR013658">
    <property type="entry name" value="SGL"/>
</dbReference>
<gene>
    <name evidence="4" type="ORF">HNQ92_005367</name>
</gene>
<keyword evidence="1 4" id="KW-0378">Hydrolase</keyword>
<dbReference type="Gene3D" id="2.120.10.30">
    <property type="entry name" value="TolB, C-terminal domain"/>
    <property type="match status" value="1"/>
</dbReference>
<protein>
    <submittedName>
        <fullName evidence="4">Gluconolactonase</fullName>
        <ecNumber evidence="4">3.1.1.17</ecNumber>
    </submittedName>
</protein>